<dbReference type="AlphaFoldDB" id="A0A941BR39"/>
<feature type="domain" description="Peptidase C51" evidence="2">
    <location>
        <begin position="76"/>
        <end position="145"/>
    </location>
</feature>
<dbReference type="Proteomes" id="UP000678374">
    <property type="component" value="Unassembled WGS sequence"/>
</dbReference>
<proteinExistence type="predicted"/>
<accession>A0A941BR39</accession>
<sequence length="210" mass="22983">MPTVSADHLVTRARSAQQLPTLYFLGQGGRDPASPTPHGQDQIDLGRGEGEQYNKAREMAHQLGIDPWTLGPMPACDCSGLVWWILGEARGHRNTDWMHQDARHKQQRMRVVSTGRDLVGRPGDLLVYGSNPGADYGHVALITEVLAAPGQDGPASRMIHCAVDNHRLPAPPGARVHSGIAETGVEVFRQFNSPANAEWSSLVCRPWLLY</sequence>
<dbReference type="RefSeq" id="WP_210802568.1">
    <property type="nucleotide sequence ID" value="NZ_JAGQDE010000010.1"/>
</dbReference>
<dbReference type="EMBL" id="JAGQDE010000010">
    <property type="protein sequence ID" value="MBQ0959895.1"/>
    <property type="molecule type" value="Genomic_DNA"/>
</dbReference>
<evidence type="ECO:0000256" key="1">
    <source>
        <dbReference type="SAM" id="MobiDB-lite"/>
    </source>
</evidence>
<dbReference type="InterPro" id="IPR038765">
    <property type="entry name" value="Papain-like_cys_pep_sf"/>
</dbReference>
<evidence type="ECO:0000313" key="4">
    <source>
        <dbReference type="Proteomes" id="UP000678374"/>
    </source>
</evidence>
<reference evidence="3" key="1">
    <citation type="submission" date="2021-04" db="EMBL/GenBank/DDBJ databases">
        <title>The genome sequence of Ideonella sp. 4Y11.</title>
        <authorList>
            <person name="Liu Y."/>
        </authorList>
    </citation>
    <scope>NUCLEOTIDE SEQUENCE</scope>
    <source>
        <strain evidence="3">4Y11</strain>
    </source>
</reference>
<dbReference type="SUPFAM" id="SSF54001">
    <property type="entry name" value="Cysteine proteinases"/>
    <property type="match status" value="1"/>
</dbReference>
<evidence type="ECO:0000259" key="2">
    <source>
        <dbReference type="Pfam" id="PF05257"/>
    </source>
</evidence>
<protein>
    <submittedName>
        <fullName evidence="3">CHAP domain-containing protein</fullName>
    </submittedName>
</protein>
<name>A0A941BR39_9BURK</name>
<dbReference type="InterPro" id="IPR007921">
    <property type="entry name" value="CHAP_dom"/>
</dbReference>
<dbReference type="Gene3D" id="3.90.1720.10">
    <property type="entry name" value="endopeptidase domain like (from Nostoc punctiforme)"/>
    <property type="match status" value="1"/>
</dbReference>
<keyword evidence="4" id="KW-1185">Reference proteome</keyword>
<evidence type="ECO:0000313" key="3">
    <source>
        <dbReference type="EMBL" id="MBQ0959895.1"/>
    </source>
</evidence>
<feature type="region of interest" description="Disordered" evidence="1">
    <location>
        <begin position="25"/>
        <end position="46"/>
    </location>
</feature>
<organism evidence="3 4">
    <name type="scientific">Ideonella aquatica</name>
    <dbReference type="NCBI Taxonomy" id="2824119"/>
    <lineage>
        <taxon>Bacteria</taxon>
        <taxon>Pseudomonadati</taxon>
        <taxon>Pseudomonadota</taxon>
        <taxon>Betaproteobacteria</taxon>
        <taxon>Burkholderiales</taxon>
        <taxon>Sphaerotilaceae</taxon>
        <taxon>Ideonella</taxon>
    </lineage>
</organism>
<gene>
    <name evidence="3" type="ORF">KAK06_13160</name>
</gene>
<comment type="caution">
    <text evidence="3">The sequence shown here is derived from an EMBL/GenBank/DDBJ whole genome shotgun (WGS) entry which is preliminary data.</text>
</comment>
<dbReference type="Pfam" id="PF05257">
    <property type="entry name" value="CHAP"/>
    <property type="match status" value="1"/>
</dbReference>